<dbReference type="GeneID" id="95326988"/>
<evidence type="ECO:0000313" key="2">
    <source>
        <dbReference type="Proteomes" id="UP000218598"/>
    </source>
</evidence>
<name>A0A2A3YKQ0_9MICO</name>
<dbReference type="AlphaFoldDB" id="A0A2A3YKQ0"/>
<dbReference type="OrthoDB" id="4792875at2"/>
<keyword evidence="2" id="KW-1185">Reference proteome</keyword>
<accession>A0A2A3YKQ0</accession>
<proteinExistence type="predicted"/>
<dbReference type="RefSeq" id="WP_096164373.1">
    <property type="nucleotide sequence ID" value="NZ_BAAAIQ010000013.1"/>
</dbReference>
<dbReference type="Proteomes" id="UP000218598">
    <property type="component" value="Unassembled WGS sequence"/>
</dbReference>
<protein>
    <recommendedName>
        <fullName evidence="3">AbiEi antitoxin C-terminal domain-containing protein</fullName>
    </recommendedName>
</protein>
<dbReference type="EMBL" id="NRGR01000011">
    <property type="protein sequence ID" value="PCC39880.1"/>
    <property type="molecule type" value="Genomic_DNA"/>
</dbReference>
<gene>
    <name evidence="1" type="ORF">CIK66_06685</name>
</gene>
<comment type="caution">
    <text evidence="1">The sequence shown here is derived from an EMBL/GenBank/DDBJ whole genome shotgun (WGS) entry which is preliminary data.</text>
</comment>
<evidence type="ECO:0008006" key="3">
    <source>
        <dbReference type="Google" id="ProtNLM"/>
    </source>
</evidence>
<evidence type="ECO:0000313" key="1">
    <source>
        <dbReference type="EMBL" id="PCC39880.1"/>
    </source>
</evidence>
<reference evidence="1 2" key="1">
    <citation type="journal article" date="2017" name="Elife">
        <title>Extensive horizontal gene transfer in cheese-associated bacteria.</title>
        <authorList>
            <person name="Bonham K.S."/>
            <person name="Wolfe B.E."/>
            <person name="Dutton R.J."/>
        </authorList>
    </citation>
    <scope>NUCLEOTIDE SEQUENCE [LARGE SCALE GENOMIC DNA]</scope>
    <source>
        <strain evidence="1 2">341_9</strain>
    </source>
</reference>
<organism evidence="1 2">
    <name type="scientific">Brachybacterium alimentarium</name>
    <dbReference type="NCBI Taxonomy" id="47845"/>
    <lineage>
        <taxon>Bacteria</taxon>
        <taxon>Bacillati</taxon>
        <taxon>Actinomycetota</taxon>
        <taxon>Actinomycetes</taxon>
        <taxon>Micrococcales</taxon>
        <taxon>Dermabacteraceae</taxon>
        <taxon>Brachybacterium</taxon>
    </lineage>
</organism>
<sequence>MTEPRWSQRAHALRSAATSAAPVSTPAGPYAAPCAPWSHHAAELAVPLADGLERWEENPTTWGMVQDRLMVRLLPGIFVPPDLLGSAVQRALALGCAVGERLQSHHVVAGPSAAWVFLGGDPPERAELLSPAHRGSIPGATVRTARLHPREVETIGGAPVTSPLRTAADLLRFAPDPVARPSLRRLVEGGYVSVSSIRWHLAGLDRYPGVGAARARIDELLHEAPRAA</sequence>